<evidence type="ECO:0000313" key="2">
    <source>
        <dbReference type="Proteomes" id="UP000677180"/>
    </source>
</evidence>
<sequence>MTTITRQVITWKPDNERLKINFAGEKVNWPERMQSAEVLGENPVTFIKEENGRS</sequence>
<dbReference type="Proteomes" id="UP000677180">
    <property type="component" value="Chromosome"/>
</dbReference>
<dbReference type="EMBL" id="CP072385">
    <property type="protein sequence ID" value="QUC10850.1"/>
    <property type="molecule type" value="Genomic_DNA"/>
</dbReference>
<gene>
    <name evidence="1" type="ORF">J5A53_13975</name>
</gene>
<dbReference type="AlphaFoldDB" id="A0AB37HVH2"/>
<organism evidence="1 2">
    <name type="scientific">Arachnia propionica</name>
    <dbReference type="NCBI Taxonomy" id="1750"/>
    <lineage>
        <taxon>Bacteria</taxon>
        <taxon>Bacillati</taxon>
        <taxon>Actinomycetota</taxon>
        <taxon>Actinomycetes</taxon>
        <taxon>Propionibacteriales</taxon>
        <taxon>Propionibacteriaceae</taxon>
        <taxon>Arachnia</taxon>
    </lineage>
</organism>
<dbReference type="RefSeq" id="WP_014845475.1">
    <property type="nucleotide sequence ID" value="NZ_CP040007.1"/>
</dbReference>
<name>A0AB37HVH2_9ACTN</name>
<accession>A0AB37HVH2</accession>
<reference evidence="1" key="1">
    <citation type="submission" date="2021-03" db="EMBL/GenBank/DDBJ databases">
        <title>Human Oral Microbial Genomes.</title>
        <authorList>
            <person name="Johnston C.D."/>
            <person name="Chen T."/>
            <person name="Dewhirst F.E."/>
        </authorList>
    </citation>
    <scope>NUCLEOTIDE SEQUENCE</scope>
    <source>
        <strain evidence="1">F0714</strain>
    </source>
</reference>
<protein>
    <submittedName>
        <fullName evidence="1">Uncharacterized protein</fullName>
    </submittedName>
</protein>
<proteinExistence type="predicted"/>
<evidence type="ECO:0000313" key="1">
    <source>
        <dbReference type="EMBL" id="QUC10850.1"/>
    </source>
</evidence>